<dbReference type="GO" id="GO:0042802">
    <property type="term" value="F:identical protein binding"/>
    <property type="evidence" value="ECO:0007669"/>
    <property type="project" value="Ensembl"/>
</dbReference>
<dbReference type="Gene3D" id="2.60.40.10">
    <property type="entry name" value="Immunoglobulins"/>
    <property type="match status" value="1"/>
</dbReference>
<evidence type="ECO:0000256" key="11">
    <source>
        <dbReference type="ARBA" id="ARBA00023170"/>
    </source>
</evidence>
<dbReference type="RefSeq" id="XP_021028647.1">
    <property type="nucleotide sequence ID" value="XM_021172988.1"/>
</dbReference>
<dbReference type="Proteomes" id="UP000515126">
    <property type="component" value="Chromosome 9"/>
</dbReference>
<dbReference type="GO" id="GO:0007163">
    <property type="term" value="P:establishment or maintenance of cell polarity"/>
    <property type="evidence" value="ECO:0007669"/>
    <property type="project" value="Ensembl"/>
</dbReference>
<keyword evidence="11" id="KW-0675">Receptor</keyword>
<proteinExistence type="predicted"/>
<evidence type="ECO:0000256" key="4">
    <source>
        <dbReference type="ARBA" id="ARBA00022553"/>
    </source>
</evidence>
<feature type="chain" id="PRO_5027820513" description="T-cell surface glycoprotein CD3 gamma chain" evidence="17">
    <location>
        <begin position="23"/>
        <end position="182"/>
    </location>
</feature>
<evidence type="ECO:0000256" key="13">
    <source>
        <dbReference type="ARBA" id="ARBA00023319"/>
    </source>
</evidence>
<dbReference type="InterPro" id="IPR003110">
    <property type="entry name" value="Phos_immunorcpt_sig_ITAM"/>
</dbReference>
<dbReference type="PANTHER" id="PTHR10570:SF8">
    <property type="entry name" value="T-CELL SURFACE GLYCOPROTEIN CD3 GAMMA CHAIN"/>
    <property type="match status" value="1"/>
</dbReference>
<dbReference type="AlphaFoldDB" id="A0A6P5QEG9"/>
<dbReference type="SMART" id="SM00408">
    <property type="entry name" value="IGc2"/>
    <property type="match status" value="1"/>
</dbReference>
<dbReference type="GO" id="GO:0004888">
    <property type="term" value="F:transmembrane signaling receptor activity"/>
    <property type="evidence" value="ECO:0007669"/>
    <property type="project" value="Ensembl"/>
</dbReference>
<dbReference type="InterPro" id="IPR003598">
    <property type="entry name" value="Ig_sub2"/>
</dbReference>
<keyword evidence="12" id="KW-0325">Glycoprotein</keyword>
<keyword evidence="17" id="KW-0732">Signal</keyword>
<name>A0A6P5QEG9_MUSCR</name>
<comment type="function">
    <text evidence="15">Part of the TCR-CD3 complex present on T-lymphocyte cell surface that plays an essential role in adaptive immune response. When antigen presenting cells (APCs) activate T-cell receptor (TCR), TCR-mediated signals are transmitted across the cell membrane by the CD3 chains CD3D, CD3E, CD3G and CD3Z. All CD3 chains contain immunoreceptor tyrosine-based activation motifs (ITAMs) in their cytoplasmic domain. Upon TCR engagement, these motifs become phosphorylated by Src family protein tyrosine kinases LCK and FYN, resulting in the activation of downstream signaling pathways. In addition to this role of signal transduction in T-cell activation, CD3G plays an essential role in the dynamic regulation of TCR expression at the cell surface. Indeed, constitutive TCR cycling is dependent on the di-leucine-based (diL) receptor-sorting motif present in CD3G.</text>
</comment>
<dbReference type="SUPFAM" id="SSF48726">
    <property type="entry name" value="Immunoglobulin"/>
    <property type="match status" value="1"/>
</dbReference>
<keyword evidence="5 16" id="KW-0812">Transmembrane</keyword>
<evidence type="ECO:0000256" key="3">
    <source>
        <dbReference type="ARBA" id="ARBA00018021"/>
    </source>
</evidence>
<dbReference type="InterPro" id="IPR013783">
    <property type="entry name" value="Ig-like_fold"/>
</dbReference>
<dbReference type="InterPro" id="IPR015484">
    <property type="entry name" value="CD3_esu/gsu/dsu"/>
</dbReference>
<comment type="subunit">
    <text evidence="2">The TCR-CD3 complex is composed of a CD3D/CD3E and a CD3G/CD3E heterodimers that preferentially associate with TCRalpha and TCRbeta, respectively, to form TCRalpha/CD3E/CD3G and TCRbeta/CD3G/CD3E trimers. In turn, the hexamer interacts with CD3Z homodimer to form the TCR-CD3 complex. Alternatively, TCRalpha and TCRbeta can be replaced by TCRgamma and TCRdelta.</text>
</comment>
<dbReference type="GO" id="GO:0042105">
    <property type="term" value="C:alpha-beta T cell receptor complex"/>
    <property type="evidence" value="ECO:0007669"/>
    <property type="project" value="Ensembl"/>
</dbReference>
<dbReference type="GeneID" id="110302182"/>
<dbReference type="GO" id="GO:0015031">
    <property type="term" value="P:protein transport"/>
    <property type="evidence" value="ECO:0007669"/>
    <property type="project" value="Ensembl"/>
</dbReference>
<feature type="signal peptide" evidence="17">
    <location>
        <begin position="1"/>
        <end position="22"/>
    </location>
</feature>
<evidence type="ECO:0000313" key="20">
    <source>
        <dbReference type="RefSeq" id="XP_021028647.1"/>
    </source>
</evidence>
<dbReference type="GO" id="GO:0009897">
    <property type="term" value="C:external side of plasma membrane"/>
    <property type="evidence" value="ECO:0007669"/>
    <property type="project" value="TreeGrafter"/>
</dbReference>
<evidence type="ECO:0000256" key="12">
    <source>
        <dbReference type="ARBA" id="ARBA00023180"/>
    </source>
</evidence>
<evidence type="ECO:0000256" key="14">
    <source>
        <dbReference type="ARBA" id="ARBA00030773"/>
    </source>
</evidence>
<keyword evidence="13" id="KW-0393">Immunoglobulin domain</keyword>
<keyword evidence="19" id="KW-1185">Reference proteome</keyword>
<dbReference type="Pfam" id="PF02189">
    <property type="entry name" value="ITAM"/>
    <property type="match status" value="1"/>
</dbReference>
<evidence type="ECO:0000256" key="15">
    <source>
        <dbReference type="ARBA" id="ARBA00045637"/>
    </source>
</evidence>
<dbReference type="GO" id="GO:0007166">
    <property type="term" value="P:cell surface receptor signaling pathway"/>
    <property type="evidence" value="ECO:0007669"/>
    <property type="project" value="Ensembl"/>
</dbReference>
<dbReference type="PROSITE" id="PS51055">
    <property type="entry name" value="ITAM_1"/>
    <property type="match status" value="1"/>
</dbReference>
<evidence type="ECO:0000256" key="1">
    <source>
        <dbReference type="ARBA" id="ARBA00004479"/>
    </source>
</evidence>
<dbReference type="PANTHER" id="PTHR10570">
    <property type="entry name" value="T-CELL SURFACE GLYCOPROTEIN CD3 GAMMA CHAIN / DELTA CHAIN"/>
    <property type="match status" value="1"/>
</dbReference>
<dbReference type="InterPro" id="IPR036179">
    <property type="entry name" value="Ig-like_dom_sf"/>
</dbReference>
<evidence type="ECO:0000256" key="7">
    <source>
        <dbReference type="ARBA" id="ARBA00022989"/>
    </source>
</evidence>
<evidence type="ECO:0000259" key="18">
    <source>
        <dbReference type="SMART" id="SM00408"/>
    </source>
</evidence>
<keyword evidence="7 16" id="KW-1133">Transmembrane helix</keyword>
<evidence type="ECO:0000256" key="17">
    <source>
        <dbReference type="SAM" id="SignalP"/>
    </source>
</evidence>
<dbReference type="InterPro" id="IPR032052">
    <property type="entry name" value="Ig_4"/>
</dbReference>
<dbReference type="Pfam" id="PF16680">
    <property type="entry name" value="Ig_4"/>
    <property type="match status" value="1"/>
</dbReference>
<dbReference type="GO" id="GO:0002250">
    <property type="term" value="P:adaptive immune response"/>
    <property type="evidence" value="ECO:0007669"/>
    <property type="project" value="UniProtKB-KW"/>
</dbReference>
<keyword evidence="4" id="KW-0597">Phosphoprotein</keyword>
<dbReference type="GO" id="GO:0005829">
    <property type="term" value="C:cytosol"/>
    <property type="evidence" value="ECO:0007669"/>
    <property type="project" value="Ensembl"/>
</dbReference>
<evidence type="ECO:0000256" key="8">
    <source>
        <dbReference type="ARBA" id="ARBA00023130"/>
    </source>
</evidence>
<keyword evidence="9 16" id="KW-0472">Membrane</keyword>
<gene>
    <name evidence="20" type="primary">Cd3g</name>
</gene>
<feature type="domain" description="Immunoglobulin subtype 2" evidence="18">
    <location>
        <begin position="37"/>
        <end position="94"/>
    </location>
</feature>
<dbReference type="CTD" id="917"/>
<keyword evidence="6" id="KW-0391">Immunity</keyword>
<evidence type="ECO:0000313" key="19">
    <source>
        <dbReference type="Proteomes" id="UP000515126"/>
    </source>
</evidence>
<feature type="transmembrane region" description="Helical" evidence="16">
    <location>
        <begin position="112"/>
        <end position="137"/>
    </location>
</feature>
<evidence type="ECO:0000256" key="16">
    <source>
        <dbReference type="SAM" id="Phobius"/>
    </source>
</evidence>
<keyword evidence="8" id="KW-1064">Adaptive immunity</keyword>
<dbReference type="SMART" id="SM00077">
    <property type="entry name" value="ITAM"/>
    <property type="match status" value="1"/>
</dbReference>
<accession>A0A6P5QEG9</accession>
<organism evidence="19 20">
    <name type="scientific">Mus caroli</name>
    <name type="common">Ryukyu mouse</name>
    <name type="synonym">Ricefield mouse</name>
    <dbReference type="NCBI Taxonomy" id="10089"/>
    <lineage>
        <taxon>Eukaryota</taxon>
        <taxon>Metazoa</taxon>
        <taxon>Chordata</taxon>
        <taxon>Craniata</taxon>
        <taxon>Vertebrata</taxon>
        <taxon>Euteleostomi</taxon>
        <taxon>Mammalia</taxon>
        <taxon>Eutheria</taxon>
        <taxon>Euarchontoglires</taxon>
        <taxon>Glires</taxon>
        <taxon>Rodentia</taxon>
        <taxon>Myomorpha</taxon>
        <taxon>Muroidea</taxon>
        <taxon>Muridae</taxon>
        <taxon>Murinae</taxon>
        <taxon>Mus</taxon>
        <taxon>Mus</taxon>
    </lineage>
</organism>
<keyword evidence="10" id="KW-1015">Disulfide bond</keyword>
<evidence type="ECO:0000256" key="10">
    <source>
        <dbReference type="ARBA" id="ARBA00023157"/>
    </source>
</evidence>
<sequence length="182" mass="20292">MEQRRGLVGLFLVISLLQGTVAQTNKAKNLVQVDGSREDGSVLLTCGLTGKTIKWLKDGSIISPLNATKNTWNLGNNAKDPRGTYQCQGAKETSNALQVYYRMCENCIELNIGTISGFIFAEIISIFFLALGVYLIAGQDGVRQSRASDKQTLLQNEQLYQPLKDREYDQYSHLQGNQLRKK</sequence>
<evidence type="ECO:0000256" key="6">
    <source>
        <dbReference type="ARBA" id="ARBA00022859"/>
    </source>
</evidence>
<evidence type="ECO:0000256" key="9">
    <source>
        <dbReference type="ARBA" id="ARBA00023136"/>
    </source>
</evidence>
<evidence type="ECO:0000256" key="5">
    <source>
        <dbReference type="ARBA" id="ARBA00022692"/>
    </source>
</evidence>
<dbReference type="GO" id="GO:0070228">
    <property type="term" value="P:regulation of lymphocyte apoptotic process"/>
    <property type="evidence" value="ECO:0007669"/>
    <property type="project" value="Ensembl"/>
</dbReference>
<comment type="subcellular location">
    <subcellularLocation>
        <location evidence="1">Membrane</location>
        <topology evidence="1">Single-pass type I membrane protein</topology>
    </subcellularLocation>
</comment>
<dbReference type="FunFam" id="2.60.40.10:FF:001337">
    <property type="entry name" value="T-cell surface glycoprotein CD3 gamma chain"/>
    <property type="match status" value="1"/>
</dbReference>
<dbReference type="GO" id="GO:0045059">
    <property type="term" value="P:positive thymic T cell selection"/>
    <property type="evidence" value="ECO:0007669"/>
    <property type="project" value="TreeGrafter"/>
</dbReference>
<dbReference type="KEGG" id="mcal:110302182"/>
<reference evidence="20" key="1">
    <citation type="submission" date="2025-08" db="UniProtKB">
        <authorList>
            <consortium name="RefSeq"/>
        </authorList>
    </citation>
    <scope>IDENTIFICATION</scope>
</reference>
<evidence type="ECO:0000256" key="2">
    <source>
        <dbReference type="ARBA" id="ARBA00011588"/>
    </source>
</evidence>
<protein>
    <recommendedName>
        <fullName evidence="3">T-cell surface glycoprotein CD3 gamma chain</fullName>
    </recommendedName>
    <alternativeName>
        <fullName evidence="14">T-cell receptor T3 gamma chain</fullName>
    </alternativeName>
</protein>